<feature type="domain" description="UvrD-like helicase ATP-binding" evidence="15">
    <location>
        <begin position="2"/>
        <end position="463"/>
    </location>
</feature>
<gene>
    <name evidence="17" type="ORF">SAMN05216216_10854</name>
</gene>
<dbReference type="Gene3D" id="1.10.486.10">
    <property type="entry name" value="PCRA, domain 4"/>
    <property type="match status" value="1"/>
</dbReference>
<evidence type="ECO:0000256" key="8">
    <source>
        <dbReference type="ARBA" id="ARBA00023125"/>
    </source>
</evidence>
<dbReference type="GO" id="GO:0005524">
    <property type="term" value="F:ATP binding"/>
    <property type="evidence" value="ECO:0007669"/>
    <property type="project" value="UniProtKB-UniRule"/>
</dbReference>
<dbReference type="GO" id="GO:0005829">
    <property type="term" value="C:cytosol"/>
    <property type="evidence" value="ECO:0007669"/>
    <property type="project" value="TreeGrafter"/>
</dbReference>
<evidence type="ECO:0000313" key="17">
    <source>
        <dbReference type="EMBL" id="SDK74098.1"/>
    </source>
</evidence>
<evidence type="ECO:0000256" key="5">
    <source>
        <dbReference type="ARBA" id="ARBA00022806"/>
    </source>
</evidence>
<keyword evidence="2 14" id="KW-0547">Nucleotide-binding</keyword>
<dbReference type="PANTHER" id="PTHR11070">
    <property type="entry name" value="UVRD / RECB / PCRA DNA HELICASE FAMILY MEMBER"/>
    <property type="match status" value="1"/>
</dbReference>
<evidence type="ECO:0000256" key="7">
    <source>
        <dbReference type="ARBA" id="ARBA00022840"/>
    </source>
</evidence>
<keyword evidence="10" id="KW-0413">Isomerase</keyword>
<comment type="catalytic activity">
    <reaction evidence="13">
        <text>ATP + H2O = ADP + phosphate + H(+)</text>
        <dbReference type="Rhea" id="RHEA:13065"/>
        <dbReference type="ChEBI" id="CHEBI:15377"/>
        <dbReference type="ChEBI" id="CHEBI:15378"/>
        <dbReference type="ChEBI" id="CHEBI:30616"/>
        <dbReference type="ChEBI" id="CHEBI:43474"/>
        <dbReference type="ChEBI" id="CHEBI:456216"/>
        <dbReference type="EC" id="5.6.2.4"/>
    </reaction>
</comment>
<dbReference type="EMBL" id="FNFY01000008">
    <property type="protein sequence ID" value="SDK74098.1"/>
    <property type="molecule type" value="Genomic_DNA"/>
</dbReference>
<name>A0A1G9EDD8_9BACL</name>
<dbReference type="Pfam" id="PF13361">
    <property type="entry name" value="UvrD_C"/>
    <property type="match status" value="1"/>
</dbReference>
<keyword evidence="5 14" id="KW-0347">Helicase</keyword>
<dbReference type="EC" id="5.6.2.4" evidence="12"/>
<dbReference type="AlphaFoldDB" id="A0A1G9EDD8"/>
<dbReference type="InterPro" id="IPR011335">
    <property type="entry name" value="Restrct_endonuc-II-like"/>
</dbReference>
<evidence type="ECO:0000256" key="2">
    <source>
        <dbReference type="ARBA" id="ARBA00022741"/>
    </source>
</evidence>
<proteinExistence type="predicted"/>
<evidence type="ECO:0000256" key="4">
    <source>
        <dbReference type="ARBA" id="ARBA00022801"/>
    </source>
</evidence>
<feature type="domain" description="UvrD-like helicase C-terminal" evidence="16">
    <location>
        <begin position="475"/>
        <end position="752"/>
    </location>
</feature>
<dbReference type="Proteomes" id="UP000199008">
    <property type="component" value="Unassembled WGS sequence"/>
</dbReference>
<dbReference type="InterPro" id="IPR014017">
    <property type="entry name" value="DNA_helicase_UvrD-like_C"/>
</dbReference>
<comment type="catalytic activity">
    <reaction evidence="11">
        <text>Couples ATP hydrolysis with the unwinding of duplex DNA by translocating in the 3'-5' direction.</text>
        <dbReference type="EC" id="5.6.2.4"/>
    </reaction>
</comment>
<accession>A0A1G9EDD8</accession>
<keyword evidence="18" id="KW-1185">Reference proteome</keyword>
<dbReference type="Gene3D" id="3.40.50.300">
    <property type="entry name" value="P-loop containing nucleotide triphosphate hydrolases"/>
    <property type="match status" value="4"/>
</dbReference>
<dbReference type="InterPro" id="IPR014016">
    <property type="entry name" value="UvrD-like_ATP-bd"/>
</dbReference>
<dbReference type="InterPro" id="IPR038726">
    <property type="entry name" value="PDDEXK_AddAB-type"/>
</dbReference>
<keyword evidence="8" id="KW-0238">DNA-binding</keyword>
<dbReference type="Pfam" id="PF00580">
    <property type="entry name" value="UvrD-helicase"/>
    <property type="match status" value="2"/>
</dbReference>
<evidence type="ECO:0000256" key="10">
    <source>
        <dbReference type="ARBA" id="ARBA00023235"/>
    </source>
</evidence>
<dbReference type="Gene3D" id="3.90.320.10">
    <property type="match status" value="1"/>
</dbReference>
<dbReference type="InterPro" id="IPR000212">
    <property type="entry name" value="DNA_helicase_UvrD/REP"/>
</dbReference>
<dbReference type="InterPro" id="IPR014152">
    <property type="entry name" value="AddA"/>
</dbReference>
<dbReference type="PROSITE" id="PS51198">
    <property type="entry name" value="UVRD_HELICASE_ATP_BIND"/>
    <property type="match status" value="1"/>
</dbReference>
<dbReference type="GO" id="GO:0016887">
    <property type="term" value="F:ATP hydrolysis activity"/>
    <property type="evidence" value="ECO:0007669"/>
    <property type="project" value="RHEA"/>
</dbReference>
<dbReference type="SUPFAM" id="SSF52980">
    <property type="entry name" value="Restriction endonuclease-like"/>
    <property type="match status" value="1"/>
</dbReference>
<keyword evidence="6" id="KW-0269">Exonuclease</keyword>
<keyword evidence="7 14" id="KW-0067">ATP-binding</keyword>
<dbReference type="OrthoDB" id="9810135at2"/>
<dbReference type="CDD" id="cd17932">
    <property type="entry name" value="DEXQc_UvrD"/>
    <property type="match status" value="1"/>
</dbReference>
<organism evidence="17 18">
    <name type="scientific">Lacicoccus qingdaonensis</name>
    <dbReference type="NCBI Taxonomy" id="576118"/>
    <lineage>
        <taxon>Bacteria</taxon>
        <taxon>Bacillati</taxon>
        <taxon>Bacillota</taxon>
        <taxon>Bacilli</taxon>
        <taxon>Bacillales</taxon>
        <taxon>Salinicoccaceae</taxon>
        <taxon>Lacicoccus</taxon>
    </lineage>
</organism>
<dbReference type="PANTHER" id="PTHR11070:SF48">
    <property type="entry name" value="ATP-DEPENDENT HELICASE_NUCLEASE SUBUNIT A"/>
    <property type="match status" value="1"/>
</dbReference>
<keyword evidence="4 14" id="KW-0378">Hydrolase</keyword>
<dbReference type="NCBIfam" id="TIGR02785">
    <property type="entry name" value="addA_Gpos"/>
    <property type="match status" value="1"/>
</dbReference>
<dbReference type="GO" id="GO:0003677">
    <property type="term" value="F:DNA binding"/>
    <property type="evidence" value="ECO:0007669"/>
    <property type="project" value="UniProtKB-KW"/>
</dbReference>
<evidence type="ECO:0000256" key="12">
    <source>
        <dbReference type="ARBA" id="ARBA00034808"/>
    </source>
</evidence>
<evidence type="ECO:0000256" key="13">
    <source>
        <dbReference type="ARBA" id="ARBA00048988"/>
    </source>
</evidence>
<dbReference type="GO" id="GO:0043138">
    <property type="term" value="F:3'-5' DNA helicase activity"/>
    <property type="evidence" value="ECO:0007669"/>
    <property type="project" value="UniProtKB-EC"/>
</dbReference>
<dbReference type="RefSeq" id="WP_092985810.1">
    <property type="nucleotide sequence ID" value="NZ_FNFY01000008.1"/>
</dbReference>
<dbReference type="InterPro" id="IPR011604">
    <property type="entry name" value="PDDEXK-like_dom_sf"/>
</dbReference>
<sequence length="1150" mass="133548">MVTWTDEQYEAIHFSGSDILISAAAGSGKTTVLVERIIQNIVGGRYSVDELLVSTFTNMSAKDMKEKIEKALRKKYIETGDPRLNEEILKLNEAHISTLHSFCLYLIKMHYNVIGISPDMRTLSDIEGQIRLENAIGQVLENYYEESSEAFTELNLMTASDKNNSGLKDIIKSMYHTAVASPEPLAYLTSQFDQYENNSHMENILDDYNDIIRHKLIALEASLSELHKDYLAVHHEELKDTARRDAFDALTDMIRTVAFAREDNLHGRAISLPPYQLKDGRTSFFKKIADPDDKKELTATQNKVKDAYNELRALHAYTYEEVESELSPMNDMNNILIQITIDVLELFKEKKQSRNDMDFSDYEHYALAILNANDNEVAKIYREQFKEIMIDEYQDINRVQEAIISLIKSGDEKDGNLFMVGDVKQSIYKFRQADPSLFIEKADRFSGPDSGRIIHLNHNFRSKGEVLDLTNHVFERIMDETVGEIDYDDAQKLVQGNYLDAPDTRQEVHVLEETDNIDGNAEVRHIIDVVKEKVRGGARYKDIVILTRNTRDNEDYRKMLSEAELPVYVNNRTGYLDTLEVRTLLSILSIIDNPLQDDHFVGTMRLPQFDFSEEDIARIRSLSNADYFYSACREYSGNDDLKNKIHEFFIVLDELRMQARYLSVPELIDEIYYQFNLPEYFSGLPGGQNRRANLNGLIEKAMEFEEMSHISLYQFITTISRMIEDGQDFGEENTVSPDDDILRVMTIHASKGLEFEYVIYAGIHRNLNFRDLKSRVIVHADYGIGFRQFRPESDTILPSIHSTVMQEYIKKETISEEMRLIYVAMTRAVEQLIIPVVFKKEEKQKYLYSGGMVLADHRLNITSVQDLLYPILKYLNDEGFEFLTMDNVVIEEDEEEKTQHHLTLDMLEEVDAGRSESLSERFNYQYHSPKKTRVVHKESVTEIKRKNDMPPDDAKVIRHSRQVNLKEPNFKRDRVEAPIFGTIMHEVMMHLLNDWDAFSVLEEADREEYIGRLIENTEDSETFLTDAHVRKIHENVIRFISDETMMGLLEKQKQIHTEIPFIMNQHAIGYSEYESQIVQGIMDCLLEIDGHYTIIDYKTDWIPPMFTEQDLADRYRTQMDIYRRSAEKALGTEVTVYLYFFSYGAIKVED</sequence>
<evidence type="ECO:0000313" key="18">
    <source>
        <dbReference type="Proteomes" id="UP000199008"/>
    </source>
</evidence>
<dbReference type="GO" id="GO:0000725">
    <property type="term" value="P:recombinational repair"/>
    <property type="evidence" value="ECO:0007669"/>
    <property type="project" value="TreeGrafter"/>
</dbReference>
<dbReference type="SUPFAM" id="SSF52540">
    <property type="entry name" value="P-loop containing nucleoside triphosphate hydrolases"/>
    <property type="match status" value="1"/>
</dbReference>
<evidence type="ECO:0000256" key="6">
    <source>
        <dbReference type="ARBA" id="ARBA00022839"/>
    </source>
</evidence>
<keyword evidence="1" id="KW-0540">Nuclease</keyword>
<dbReference type="GO" id="GO:0006302">
    <property type="term" value="P:double-strand break repair"/>
    <property type="evidence" value="ECO:0007669"/>
    <property type="project" value="InterPro"/>
</dbReference>
<protein>
    <recommendedName>
        <fullName evidence="12">DNA 3'-5' helicase</fullName>
        <ecNumber evidence="12">5.6.2.4</ecNumber>
    </recommendedName>
</protein>
<keyword evidence="9" id="KW-0234">DNA repair</keyword>
<dbReference type="GO" id="GO:0033202">
    <property type="term" value="C:DNA helicase complex"/>
    <property type="evidence" value="ECO:0007669"/>
    <property type="project" value="TreeGrafter"/>
</dbReference>
<evidence type="ECO:0000259" key="16">
    <source>
        <dbReference type="PROSITE" id="PS51217"/>
    </source>
</evidence>
<dbReference type="Pfam" id="PF12705">
    <property type="entry name" value="PDDEXK_1"/>
    <property type="match status" value="1"/>
</dbReference>
<evidence type="ECO:0000256" key="1">
    <source>
        <dbReference type="ARBA" id="ARBA00022722"/>
    </source>
</evidence>
<dbReference type="GO" id="GO:0004527">
    <property type="term" value="F:exonuclease activity"/>
    <property type="evidence" value="ECO:0007669"/>
    <property type="project" value="UniProtKB-KW"/>
</dbReference>
<reference evidence="18" key="1">
    <citation type="submission" date="2016-10" db="EMBL/GenBank/DDBJ databases">
        <authorList>
            <person name="Varghese N."/>
            <person name="Submissions S."/>
        </authorList>
    </citation>
    <scope>NUCLEOTIDE SEQUENCE [LARGE SCALE GENOMIC DNA]</scope>
    <source>
        <strain evidence="18">CGMCC 1.8895</strain>
    </source>
</reference>
<dbReference type="PROSITE" id="PS51217">
    <property type="entry name" value="UVRD_HELICASE_CTER"/>
    <property type="match status" value="1"/>
</dbReference>
<keyword evidence="3" id="KW-0227">DNA damage</keyword>
<evidence type="ECO:0000256" key="11">
    <source>
        <dbReference type="ARBA" id="ARBA00034617"/>
    </source>
</evidence>
<evidence type="ECO:0000259" key="15">
    <source>
        <dbReference type="PROSITE" id="PS51198"/>
    </source>
</evidence>
<dbReference type="InterPro" id="IPR027417">
    <property type="entry name" value="P-loop_NTPase"/>
</dbReference>
<dbReference type="STRING" id="576118.SAMN05216216_10854"/>
<evidence type="ECO:0000256" key="9">
    <source>
        <dbReference type="ARBA" id="ARBA00023204"/>
    </source>
</evidence>
<feature type="binding site" evidence="14">
    <location>
        <begin position="23"/>
        <end position="30"/>
    </location>
    <ligand>
        <name>ATP</name>
        <dbReference type="ChEBI" id="CHEBI:30616"/>
    </ligand>
</feature>
<evidence type="ECO:0000256" key="3">
    <source>
        <dbReference type="ARBA" id="ARBA00022763"/>
    </source>
</evidence>
<evidence type="ECO:0000256" key="14">
    <source>
        <dbReference type="PROSITE-ProRule" id="PRU00560"/>
    </source>
</evidence>